<dbReference type="EMBL" id="LRFG02000014">
    <property type="protein sequence ID" value="PCO04048.1"/>
    <property type="molecule type" value="Genomic_DNA"/>
</dbReference>
<name>A0ABX4HVL0_9GAMM</name>
<proteinExistence type="predicted"/>
<organism evidence="2 3">
    <name type="scientific">Microbulbifer flavimaris</name>
    <dbReference type="NCBI Taxonomy" id="1781068"/>
    <lineage>
        <taxon>Bacteria</taxon>
        <taxon>Pseudomonadati</taxon>
        <taxon>Pseudomonadota</taxon>
        <taxon>Gammaproteobacteria</taxon>
        <taxon>Cellvibrionales</taxon>
        <taxon>Microbulbiferaceae</taxon>
        <taxon>Microbulbifer</taxon>
    </lineage>
</organism>
<feature type="non-terminal residue" evidence="2">
    <location>
        <position position="105"/>
    </location>
</feature>
<sequence length="105" mass="11845">MLLQSPERMAQLPTEAQACLKAHSPDWLAHLMDDGQPVHGDLNVGNVLFRPDGRVAFLDFEDSLTAWFDPLKDLAFVIERFVLCVHEPEQLTAMSHTLLDAYQAQ</sequence>
<dbReference type="SUPFAM" id="SSF56112">
    <property type="entry name" value="Protein kinase-like (PK-like)"/>
    <property type="match status" value="1"/>
</dbReference>
<dbReference type="Proteomes" id="UP000218427">
    <property type="component" value="Unassembled WGS sequence"/>
</dbReference>
<dbReference type="Pfam" id="PF01636">
    <property type="entry name" value="APH"/>
    <property type="match status" value="1"/>
</dbReference>
<feature type="domain" description="Aminoglycoside phosphotransferase" evidence="1">
    <location>
        <begin position="11"/>
        <end position="84"/>
    </location>
</feature>
<protein>
    <recommendedName>
        <fullName evidence="1">Aminoglycoside phosphotransferase domain-containing protein</fullName>
    </recommendedName>
</protein>
<evidence type="ECO:0000259" key="1">
    <source>
        <dbReference type="Pfam" id="PF01636"/>
    </source>
</evidence>
<evidence type="ECO:0000313" key="3">
    <source>
        <dbReference type="Proteomes" id="UP000218427"/>
    </source>
</evidence>
<comment type="caution">
    <text evidence="2">The sequence shown here is derived from an EMBL/GenBank/DDBJ whole genome shotgun (WGS) entry which is preliminary data.</text>
</comment>
<keyword evidence="3" id="KW-1185">Reference proteome</keyword>
<reference evidence="2" key="1">
    <citation type="submission" date="2017-08" db="EMBL/GenBank/DDBJ databases">
        <title>Microbulbifer marisrubri sp. nov., a halophilic alphaproteobacterium isolated from marine sediment of the Yellow Sea, China.</title>
        <authorList>
            <person name="Zhang G."/>
            <person name="Xiong Q."/>
        </authorList>
    </citation>
    <scope>NUCLEOTIDE SEQUENCE [LARGE SCALE GENOMIC DNA]</scope>
    <source>
        <strain evidence="2">WRN-8</strain>
    </source>
</reference>
<gene>
    <name evidence="2" type="ORF">AWR36_015955</name>
</gene>
<dbReference type="Gene3D" id="3.90.1200.10">
    <property type="match status" value="1"/>
</dbReference>
<evidence type="ECO:0000313" key="2">
    <source>
        <dbReference type="EMBL" id="PCO04048.1"/>
    </source>
</evidence>
<dbReference type="InterPro" id="IPR002575">
    <property type="entry name" value="Aminoglycoside_PTrfase"/>
</dbReference>
<dbReference type="InterPro" id="IPR011009">
    <property type="entry name" value="Kinase-like_dom_sf"/>
</dbReference>
<accession>A0ABX4HVL0</accession>